<dbReference type="InterPro" id="IPR000719">
    <property type="entry name" value="Prot_kinase_dom"/>
</dbReference>
<dbReference type="Proteomes" id="UP000001542">
    <property type="component" value="Unassembled WGS sequence"/>
</dbReference>
<feature type="domain" description="Protein kinase" evidence="3">
    <location>
        <begin position="1083"/>
        <end position="1356"/>
    </location>
</feature>
<dbReference type="SMR" id="A2DNZ5"/>
<dbReference type="PANTHER" id="PTHR44305:SF25">
    <property type="entry name" value="CHROMOSOME UNDETERMINED SCAFFOLD_9, WHOLE GENOME SHOTGUN SEQUENCE"/>
    <property type="match status" value="1"/>
</dbReference>
<proteinExistence type="predicted"/>
<dbReference type="GO" id="GO:0005634">
    <property type="term" value="C:nucleus"/>
    <property type="evidence" value="ECO:0000318"/>
    <property type="project" value="GO_Central"/>
</dbReference>
<dbReference type="RefSeq" id="XP_001329979.1">
    <property type="nucleotide sequence ID" value="XM_001329944.1"/>
</dbReference>
<dbReference type="InParanoid" id="A2DNZ5"/>
<dbReference type="GO" id="GO:0005524">
    <property type="term" value="F:ATP binding"/>
    <property type="evidence" value="ECO:0007669"/>
    <property type="project" value="InterPro"/>
</dbReference>
<evidence type="ECO:0000313" key="4">
    <source>
        <dbReference type="EMBL" id="EAY17844.1"/>
    </source>
</evidence>
<keyword evidence="4" id="KW-0808">Transferase</keyword>
<reference evidence="4" key="1">
    <citation type="submission" date="2006-10" db="EMBL/GenBank/DDBJ databases">
        <authorList>
            <person name="Amadeo P."/>
            <person name="Zhao Q."/>
            <person name="Wortman J."/>
            <person name="Fraser-Liggett C."/>
            <person name="Carlton J."/>
        </authorList>
    </citation>
    <scope>NUCLEOTIDE SEQUENCE</scope>
    <source>
        <strain evidence="4">G3</strain>
    </source>
</reference>
<keyword evidence="4" id="KW-0418">Kinase</keyword>
<evidence type="ECO:0000259" key="3">
    <source>
        <dbReference type="PROSITE" id="PS50011"/>
    </source>
</evidence>
<dbReference type="SUPFAM" id="SSF56112">
    <property type="entry name" value="Protein kinase-like (PK-like)"/>
    <property type="match status" value="1"/>
</dbReference>
<accession>A2DNZ5</accession>
<dbReference type="VEuPathDB" id="TrichDB:TVAG_010680"/>
<dbReference type="PROSITE" id="PS00108">
    <property type="entry name" value="PROTEIN_KINASE_ST"/>
    <property type="match status" value="1"/>
</dbReference>
<dbReference type="PANTHER" id="PTHR44305">
    <property type="entry name" value="SI:DKEY-192D15.2-RELATED"/>
    <property type="match status" value="1"/>
</dbReference>
<name>A2DNZ5_TRIV3</name>
<dbReference type="InterPro" id="IPR053083">
    <property type="entry name" value="TF_kinase-domain_protein"/>
</dbReference>
<dbReference type="InterPro" id="IPR011009">
    <property type="entry name" value="Kinase-like_dom_sf"/>
</dbReference>
<protein>
    <submittedName>
        <fullName evidence="4">CAMK family protein kinase</fullName>
    </submittedName>
</protein>
<dbReference type="STRING" id="5722.A2DNZ5"/>
<sequence length="1370" mass="157544">MNEPNDIFVGAFLAKDLKRYNRAEADNNLARTGHIKPFLPIDGITRDIYSTPESDRVEVTRLNGKISMLRKKIDSMTLLIKKTKNNNNGLQLQLMNGSPIRIEEDADKLNEHKNNLQKKLDSITIKADIAEKIGETYENLIKDMAKLCPPTLATQRSAVPMPKILELKNTITRPKTQFVTPREGLKHSHKPQQKPKITDSRAKSRVNSPTKLITDSPQLNMKRKSPPKIHFKTPIDNFHQPAIIPPISIKSVDEIETQVTSRENMSEQESLFAKHFGEFTPEEIAQLFSNRKIENDKLSYQLDHIDSDIEVLTHKKATLKARMGPDYTERLLSVIDTKKMFLDQLKQNTIEKGKTKEFITDENERIKQKILGIKEKYEFKATEIPQILEELKKLVKKFVKDAPKQRPKCVPLLDFSGMSSTTKFTFPKSAAAQQAPNEDTFKSDFSSIPLLNLNIPKIPMSNASSGNEFLPGTRSTRRVFSAMNTPRALGAQVDEVVNEITIVGKLIGSLYVGRFSANIGKITQNLKHQEEFSLASLVSPTVDSHFKSLKCEDFMQAVFDHYKHNESSLFFLLFTEGEIHKIDDSFLTFISIRNNLINIFLQKYDADTFLYYFAHFLDVDADISAYIARDFILQTEIKHHLVQLLDLMMPYFNTMQNRIMKKENIDYYTSFIGWMACFGTIFDITTDSILRKNLENAIIFEPTKITTHFLNELTTNRACAGLTAIFNLSRFMPQQFASLGQVQNSLSVVHRFLYAYRKRETCVKMSCGFFIAALPYLDEESILWHTSVFFNALVITTYRHTICSVILESYSSVLTSIISNRGSNLTEQLLHLYFLQFTVKQFELEAFLGEKAEPPKPVETNIKNVSYLDIPKLRLPTELPTLDLQNPKLQLHFQPKSNTPLRASISITDRQYLDERKRKPIYLTMDIHLEFIQLLFATLIDHSLHVLDKAFVDPFPHVNRKMNVLYTLMCHMEGKYNQDIQKNLLDIFTPSPEQEKSESSERVPLKEQKIPITQSMSHLRSMQSFQAFPSFIASIQSTSELEMQAISSSRSSTKQMFSHARQYEDFRRLLRLTAPDLFTPDKYNNGQHIASGAFGAVMKVGNLAVKILPKSRNEFDNPHLYEVYHEVTILELCKGDRRVTQLVDYGCTSDSYYIVMEFYPATLRSWRKSEGEKPLGVMLRLFRDFLESATVLSNRHINHFDIKCDNVMLDVTGKCALADFGESMCYVDEQNGYSMLNKGTEWIKSPEMLSIALNSALTNPNFDRRQKQGAGPASDVWSIGCLFYELLTGEFLFVDNDWSRFFLRITDPNQPLITEKDIKRLPNDVRLVPFIEFILKRSERHRPNIQQIITKFDEMFPEAMSYPLPRFPKK</sequence>
<dbReference type="InterPro" id="IPR008271">
    <property type="entry name" value="Ser/Thr_kinase_AS"/>
</dbReference>
<dbReference type="EMBL" id="DS113225">
    <property type="protein sequence ID" value="EAY17844.1"/>
    <property type="molecule type" value="Genomic_DNA"/>
</dbReference>
<dbReference type="Gene3D" id="1.10.510.10">
    <property type="entry name" value="Transferase(Phosphotransferase) domain 1"/>
    <property type="match status" value="1"/>
</dbReference>
<dbReference type="VEuPathDB" id="TrichDB:TVAGG3_0989910"/>
<dbReference type="Pfam" id="PF00069">
    <property type="entry name" value="Pkinase"/>
    <property type="match status" value="1"/>
</dbReference>
<organism evidence="4 5">
    <name type="scientific">Trichomonas vaginalis (strain ATCC PRA-98 / G3)</name>
    <dbReference type="NCBI Taxonomy" id="412133"/>
    <lineage>
        <taxon>Eukaryota</taxon>
        <taxon>Metamonada</taxon>
        <taxon>Parabasalia</taxon>
        <taxon>Trichomonadida</taxon>
        <taxon>Trichomonadidae</taxon>
        <taxon>Trichomonas</taxon>
    </lineage>
</organism>
<evidence type="ECO:0000256" key="1">
    <source>
        <dbReference type="SAM" id="Coils"/>
    </source>
</evidence>
<dbReference type="CDD" id="cd00180">
    <property type="entry name" value="PKc"/>
    <property type="match status" value="1"/>
</dbReference>
<keyword evidence="1" id="KW-0175">Coiled coil</keyword>
<reference evidence="4" key="2">
    <citation type="journal article" date="2007" name="Science">
        <title>Draft genome sequence of the sexually transmitted pathogen Trichomonas vaginalis.</title>
        <authorList>
            <person name="Carlton J.M."/>
            <person name="Hirt R.P."/>
            <person name="Silva J.C."/>
            <person name="Delcher A.L."/>
            <person name="Schatz M."/>
            <person name="Zhao Q."/>
            <person name="Wortman J.R."/>
            <person name="Bidwell S.L."/>
            <person name="Alsmark U.C.M."/>
            <person name="Besteiro S."/>
            <person name="Sicheritz-Ponten T."/>
            <person name="Noel C.J."/>
            <person name="Dacks J.B."/>
            <person name="Foster P.G."/>
            <person name="Simillion C."/>
            <person name="Van de Peer Y."/>
            <person name="Miranda-Saavedra D."/>
            <person name="Barton G.J."/>
            <person name="Westrop G.D."/>
            <person name="Mueller S."/>
            <person name="Dessi D."/>
            <person name="Fiori P.L."/>
            <person name="Ren Q."/>
            <person name="Paulsen I."/>
            <person name="Zhang H."/>
            <person name="Bastida-Corcuera F.D."/>
            <person name="Simoes-Barbosa A."/>
            <person name="Brown M.T."/>
            <person name="Hayes R.D."/>
            <person name="Mukherjee M."/>
            <person name="Okumura C.Y."/>
            <person name="Schneider R."/>
            <person name="Smith A.J."/>
            <person name="Vanacova S."/>
            <person name="Villalvazo M."/>
            <person name="Haas B.J."/>
            <person name="Pertea M."/>
            <person name="Feldblyum T.V."/>
            <person name="Utterback T.R."/>
            <person name="Shu C.L."/>
            <person name="Osoegawa K."/>
            <person name="de Jong P.J."/>
            <person name="Hrdy I."/>
            <person name="Horvathova L."/>
            <person name="Zubacova Z."/>
            <person name="Dolezal P."/>
            <person name="Malik S.B."/>
            <person name="Logsdon J.M. Jr."/>
            <person name="Henze K."/>
            <person name="Gupta A."/>
            <person name="Wang C.C."/>
            <person name="Dunne R.L."/>
            <person name="Upcroft J.A."/>
            <person name="Upcroft P."/>
            <person name="White O."/>
            <person name="Salzberg S.L."/>
            <person name="Tang P."/>
            <person name="Chiu C.-H."/>
            <person name="Lee Y.-S."/>
            <person name="Embley T.M."/>
            <person name="Coombs G.H."/>
            <person name="Mottram J.C."/>
            <person name="Tachezy J."/>
            <person name="Fraser-Liggett C.M."/>
            <person name="Johnson P.J."/>
        </authorList>
    </citation>
    <scope>NUCLEOTIDE SEQUENCE [LARGE SCALE GENOMIC DNA]</scope>
    <source>
        <strain evidence="4">G3</strain>
    </source>
</reference>
<feature type="coiled-coil region" evidence="1">
    <location>
        <begin position="102"/>
        <end position="133"/>
    </location>
</feature>
<keyword evidence="5" id="KW-1185">Reference proteome</keyword>
<dbReference type="GO" id="GO:0004674">
    <property type="term" value="F:protein serine/threonine kinase activity"/>
    <property type="evidence" value="ECO:0000318"/>
    <property type="project" value="GO_Central"/>
</dbReference>
<feature type="region of interest" description="Disordered" evidence="2">
    <location>
        <begin position="173"/>
        <end position="227"/>
    </location>
</feature>
<dbReference type="OrthoDB" id="441293at2759"/>
<evidence type="ECO:0000256" key="2">
    <source>
        <dbReference type="SAM" id="MobiDB-lite"/>
    </source>
</evidence>
<dbReference type="SMART" id="SM00220">
    <property type="entry name" value="S_TKc"/>
    <property type="match status" value="1"/>
</dbReference>
<dbReference type="eggNOG" id="KOG0578">
    <property type="taxonomic scope" value="Eukaryota"/>
</dbReference>
<feature type="compositionally biased region" description="Polar residues" evidence="2">
    <location>
        <begin position="205"/>
        <end position="219"/>
    </location>
</feature>
<evidence type="ECO:0000313" key="5">
    <source>
        <dbReference type="Proteomes" id="UP000001542"/>
    </source>
</evidence>
<dbReference type="PROSITE" id="PS50011">
    <property type="entry name" value="PROTEIN_KINASE_DOM"/>
    <property type="match status" value="1"/>
</dbReference>
<dbReference type="KEGG" id="tva:4775865"/>
<gene>
    <name evidence="4" type="ORF">TVAG_010680</name>
</gene>